<dbReference type="AlphaFoldDB" id="A0A920CLQ9"/>
<dbReference type="EMBL" id="BORS01000012">
    <property type="protein sequence ID" value="GIO43705.1"/>
    <property type="molecule type" value="Genomic_DNA"/>
</dbReference>
<keyword evidence="2" id="KW-1185">Reference proteome</keyword>
<dbReference type="Proteomes" id="UP000678895">
    <property type="component" value="Unassembled WGS sequence"/>
</dbReference>
<proteinExistence type="predicted"/>
<reference evidence="1" key="1">
    <citation type="submission" date="2021-03" db="EMBL/GenBank/DDBJ databases">
        <title>Antimicrobial resistance genes in bacteria isolated from Japanese honey, and their potential for conferring macrolide and lincosamide resistance in the American foulbrood pathogen Paenibacillus larvae.</title>
        <authorList>
            <person name="Okamoto M."/>
            <person name="Kumagai M."/>
            <person name="Kanamori H."/>
            <person name="Takamatsu D."/>
        </authorList>
    </citation>
    <scope>NUCLEOTIDE SEQUENCE</scope>
    <source>
        <strain evidence="1">J41TS4</strain>
    </source>
</reference>
<comment type="caution">
    <text evidence="1">The sequence shown here is derived from an EMBL/GenBank/DDBJ whole genome shotgun (WGS) entry which is preliminary data.</text>
</comment>
<evidence type="ECO:0000313" key="1">
    <source>
        <dbReference type="EMBL" id="GIO43705.1"/>
    </source>
</evidence>
<evidence type="ECO:0000313" key="2">
    <source>
        <dbReference type="Proteomes" id="UP000678895"/>
    </source>
</evidence>
<sequence length="71" mass="7889">MSGITLQHHDAPALPCTGRTCQIGLRPYTDIRFSNWHSRLALNFACPITIPVSYSALHLPYSLNLVPVTLQ</sequence>
<protein>
    <submittedName>
        <fullName evidence="1">Uncharacterized protein</fullName>
    </submittedName>
</protein>
<gene>
    <name evidence="1" type="ORF">J41TS4_34630</name>
</gene>
<accession>A0A920CLQ9</accession>
<name>A0A920CLQ9_9BACL</name>
<organism evidence="1 2">
    <name type="scientific">Paenibacillus apis</name>
    <dbReference type="NCBI Taxonomy" id="1792174"/>
    <lineage>
        <taxon>Bacteria</taxon>
        <taxon>Bacillati</taxon>
        <taxon>Bacillota</taxon>
        <taxon>Bacilli</taxon>
        <taxon>Bacillales</taxon>
        <taxon>Paenibacillaceae</taxon>
        <taxon>Paenibacillus</taxon>
    </lineage>
</organism>